<evidence type="ECO:0000313" key="3">
    <source>
        <dbReference type="Proteomes" id="UP000019149"/>
    </source>
</evidence>
<dbReference type="Proteomes" id="UP000019149">
    <property type="component" value="Unassembled WGS sequence"/>
</dbReference>
<dbReference type="CTD" id="36345453"/>
<sequence>MLLNPPLTQRPHASQYVDLAVHVERQSRADADVRSPLPHGTSDLDPYLNLLPICLRCGAECGPSHPGNGEEDNAHPHLSDSGSRLGPSSKRFERCVAVVPMTS</sequence>
<reference evidence="2 3" key="1">
    <citation type="journal article" date="2013" name="Nat. Genet.">
        <title>The genome of the hydatid tapeworm Echinococcus granulosus.</title>
        <authorList>
            <person name="Zheng H."/>
            <person name="Zhang W."/>
            <person name="Zhang L."/>
            <person name="Zhang Z."/>
            <person name="Li J."/>
            <person name="Lu G."/>
            <person name="Zhu Y."/>
            <person name="Wang Y."/>
            <person name="Huang Y."/>
            <person name="Liu J."/>
            <person name="Kang H."/>
            <person name="Chen J."/>
            <person name="Wang L."/>
            <person name="Chen A."/>
            <person name="Yu S."/>
            <person name="Gao Z."/>
            <person name="Jin L."/>
            <person name="Gu W."/>
            <person name="Wang Z."/>
            <person name="Zhao L."/>
            <person name="Shi B."/>
            <person name="Wen H."/>
            <person name="Lin R."/>
            <person name="Jones M.K."/>
            <person name="Brejova B."/>
            <person name="Vinar T."/>
            <person name="Zhao G."/>
            <person name="McManus D.P."/>
            <person name="Chen Z."/>
            <person name="Zhou Y."/>
            <person name="Wang S."/>
        </authorList>
    </citation>
    <scope>NUCLEOTIDE SEQUENCE [LARGE SCALE GENOMIC DNA]</scope>
</reference>
<dbReference type="AlphaFoldDB" id="W6UA92"/>
<dbReference type="KEGG" id="egl:EGR_09738"/>
<dbReference type="EMBL" id="APAU02000164">
    <property type="protein sequence ID" value="EUB55392.1"/>
    <property type="molecule type" value="Genomic_DNA"/>
</dbReference>
<keyword evidence="3" id="KW-1185">Reference proteome</keyword>
<feature type="region of interest" description="Disordered" evidence="1">
    <location>
        <begin position="62"/>
        <end position="89"/>
    </location>
</feature>
<evidence type="ECO:0000256" key="1">
    <source>
        <dbReference type="SAM" id="MobiDB-lite"/>
    </source>
</evidence>
<name>W6UA92_ECHGR</name>
<protein>
    <submittedName>
        <fullName evidence="2">Uncharacterized protein</fullName>
    </submittedName>
</protein>
<gene>
    <name evidence="2" type="ORF">EGR_09738</name>
</gene>
<accession>W6UA92</accession>
<dbReference type="GeneID" id="36345453"/>
<evidence type="ECO:0000313" key="2">
    <source>
        <dbReference type="EMBL" id="EUB55392.1"/>
    </source>
</evidence>
<dbReference type="RefSeq" id="XP_024346588.1">
    <property type="nucleotide sequence ID" value="XM_024498987.1"/>
</dbReference>
<organism evidence="2 3">
    <name type="scientific">Echinococcus granulosus</name>
    <name type="common">Hydatid tapeworm</name>
    <dbReference type="NCBI Taxonomy" id="6210"/>
    <lineage>
        <taxon>Eukaryota</taxon>
        <taxon>Metazoa</taxon>
        <taxon>Spiralia</taxon>
        <taxon>Lophotrochozoa</taxon>
        <taxon>Platyhelminthes</taxon>
        <taxon>Cestoda</taxon>
        <taxon>Eucestoda</taxon>
        <taxon>Cyclophyllidea</taxon>
        <taxon>Taeniidae</taxon>
        <taxon>Echinococcus</taxon>
        <taxon>Echinococcus granulosus group</taxon>
    </lineage>
</organism>
<proteinExistence type="predicted"/>
<comment type="caution">
    <text evidence="2">The sequence shown here is derived from an EMBL/GenBank/DDBJ whole genome shotgun (WGS) entry which is preliminary data.</text>
</comment>